<reference evidence="1" key="1">
    <citation type="submission" date="2021-02" db="EMBL/GenBank/DDBJ databases">
        <authorList>
            <person name="Nowell W R."/>
        </authorList>
    </citation>
    <scope>NUCLEOTIDE SEQUENCE</scope>
</reference>
<organism evidence="1 2">
    <name type="scientific">Adineta steineri</name>
    <dbReference type="NCBI Taxonomy" id="433720"/>
    <lineage>
        <taxon>Eukaryota</taxon>
        <taxon>Metazoa</taxon>
        <taxon>Spiralia</taxon>
        <taxon>Gnathifera</taxon>
        <taxon>Rotifera</taxon>
        <taxon>Eurotatoria</taxon>
        <taxon>Bdelloidea</taxon>
        <taxon>Adinetida</taxon>
        <taxon>Adinetidae</taxon>
        <taxon>Adineta</taxon>
    </lineage>
</organism>
<proteinExistence type="predicted"/>
<accession>A0A815ZQK7</accession>
<protein>
    <submittedName>
        <fullName evidence="1">Uncharacterized protein</fullName>
    </submittedName>
</protein>
<dbReference type="AlphaFoldDB" id="A0A815ZQK7"/>
<comment type="caution">
    <text evidence="1">The sequence shown here is derived from an EMBL/GenBank/DDBJ whole genome shotgun (WGS) entry which is preliminary data.</text>
</comment>
<gene>
    <name evidence="1" type="ORF">BJG266_LOCUS49156</name>
</gene>
<sequence length="57" mass="6653">IANKPLNIISSDEDAQHERKLHGLADCVKNPNRLIVFSSNIKRMKSRVSYFILFYFN</sequence>
<evidence type="ECO:0000313" key="2">
    <source>
        <dbReference type="Proteomes" id="UP000663877"/>
    </source>
</evidence>
<evidence type="ECO:0000313" key="1">
    <source>
        <dbReference type="EMBL" id="CAF1585880.1"/>
    </source>
</evidence>
<dbReference type="EMBL" id="CAJNOI010007160">
    <property type="protein sequence ID" value="CAF1585880.1"/>
    <property type="molecule type" value="Genomic_DNA"/>
</dbReference>
<dbReference type="Proteomes" id="UP000663877">
    <property type="component" value="Unassembled WGS sequence"/>
</dbReference>
<name>A0A815ZQK7_9BILA</name>
<feature type="non-terminal residue" evidence="1">
    <location>
        <position position="1"/>
    </location>
</feature>